<dbReference type="AlphaFoldDB" id="A0A0C3GI14"/>
<gene>
    <name evidence="11" type="ORF">PILCRDRAFT_812011</name>
</gene>
<feature type="transmembrane region" description="Helical" evidence="8">
    <location>
        <begin position="247"/>
        <end position="266"/>
    </location>
</feature>
<dbReference type="InterPro" id="IPR004358">
    <property type="entry name" value="Sig_transdc_His_kin-like_C"/>
</dbReference>
<feature type="region of interest" description="Disordered" evidence="7">
    <location>
        <begin position="1"/>
        <end position="64"/>
    </location>
</feature>
<feature type="region of interest" description="Disordered" evidence="7">
    <location>
        <begin position="597"/>
        <end position="623"/>
    </location>
</feature>
<feature type="compositionally biased region" description="Low complexity" evidence="7">
    <location>
        <begin position="836"/>
        <end position="847"/>
    </location>
</feature>
<dbReference type="InterPro" id="IPR005467">
    <property type="entry name" value="His_kinase_dom"/>
</dbReference>
<dbReference type="SUPFAM" id="SSF47384">
    <property type="entry name" value="Homodimeric domain of signal transducing histidine kinase"/>
    <property type="match status" value="1"/>
</dbReference>
<dbReference type="PROSITE" id="PS50109">
    <property type="entry name" value="HIS_KIN"/>
    <property type="match status" value="1"/>
</dbReference>
<keyword evidence="8" id="KW-0812">Transmembrane</keyword>
<organism evidence="11 12">
    <name type="scientific">Piloderma croceum (strain F 1598)</name>
    <dbReference type="NCBI Taxonomy" id="765440"/>
    <lineage>
        <taxon>Eukaryota</taxon>
        <taxon>Fungi</taxon>
        <taxon>Dikarya</taxon>
        <taxon>Basidiomycota</taxon>
        <taxon>Agaricomycotina</taxon>
        <taxon>Agaricomycetes</taxon>
        <taxon>Agaricomycetidae</taxon>
        <taxon>Atheliales</taxon>
        <taxon>Atheliaceae</taxon>
        <taxon>Piloderma</taxon>
    </lineage>
</organism>
<keyword evidence="8" id="KW-1133">Transmembrane helix</keyword>
<sequence length="1081" mass="119284">MQSWIPSVPGVAMPSIKGPEEALGKQNVTPYISKAGKPHPAENLLPVPVQQGASSDSCKRKQKKNARIGGGLKVYWANFRKRIGTGTAPSTTSMVGDGSATGSSNTRPVTTTDDEKEEVDEIVVDRTWSEEIKSSVAHSEAGVVASPEKSNGHYQPAETSVDHESLQHYEGFWALSSPLVFIRWRCWPLVKEFFTSQFFDQKSEERYQKENWFMRKPIALWSSVFFIINWVLGCAFIARPLVLIDKIFFYGVAPACTIPIVFMVMYDFPRDRQNSYQIVLCCATWSWSIYNLLSIWLCGFYRHQDSHFSCGSKDFIGIFYYTSAMQTIALFGLKMNRFPATVGAAFFFILACIGIVPIRLTWTRNLINFLAYQVFLLYVHYMRENAERRLYSLRDQLKVQFRATQQAQVNERKAADSKRRLTSYVFHEVRVPLNTALLAVQNMEASGTVDKGQEIEFTALEGSLSMMSKVLNDVLDFNRMDSGRFESVSKPYAFHQVLRSLFIPLRLATNARQLELVTDLDPIIDQVARRAAYHAMGESPASIALHMKQHPDGEGIVLGDETRLRQIVTNLASNACKFTPSGGKLFISTRLVIPSPSKYAPSEQSQSTHVTETSKVTTTPPTPAVDHLRTLSANHLSQHNLHYSKPHPPLEWIVVRIEVTDTGCGIKPKDIAQSKLFSPFNQTELGRQQGGKGTGLGLALVRSIVKLSGGRLGVRSRVGEGSTFWVELPLGVGSKTMVPPTAIELLMEGHTPNELDVLHNSETTATDGDSTAMETADAAAMLQASHISQQSTRSSAAMHSIMEQGGRVELIVSKRDSNSPVLTRTIGDPSTGTHVSSIASSSSRGSSTKQPPLEEKSSTDTTRPQLIERPTYVELPSPGSFSLDAAPVTTTPPTPPQIPFGLTHSRKSSASPTIFDPGLHALVVDDDPLTRMLMKRLLSRLGCSVSTAENGELALEMILGAGRSNCTPSTDNSAGNGSIMEQFCSTKSDDIKYHVIFLDNQMPVLSGLKAIEKLREAGRVDFVVGVTGNALLDDQQEYLAAGVDHVLTKPVLERSLKDMLLLADERRKRAFPSVERPSMNV</sequence>
<keyword evidence="12" id="KW-1185">Reference proteome</keyword>
<accession>A0A0C3GI14</accession>
<dbReference type="PANTHER" id="PTHR43047">
    <property type="entry name" value="TWO-COMPONENT HISTIDINE PROTEIN KINASE"/>
    <property type="match status" value="1"/>
</dbReference>
<reference evidence="11 12" key="1">
    <citation type="submission" date="2014-04" db="EMBL/GenBank/DDBJ databases">
        <authorList>
            <consortium name="DOE Joint Genome Institute"/>
            <person name="Kuo A."/>
            <person name="Tarkka M."/>
            <person name="Buscot F."/>
            <person name="Kohler A."/>
            <person name="Nagy L.G."/>
            <person name="Floudas D."/>
            <person name="Copeland A."/>
            <person name="Barry K.W."/>
            <person name="Cichocki N."/>
            <person name="Veneault-Fourrey C."/>
            <person name="LaButti K."/>
            <person name="Lindquist E.A."/>
            <person name="Lipzen A."/>
            <person name="Lundell T."/>
            <person name="Morin E."/>
            <person name="Murat C."/>
            <person name="Sun H."/>
            <person name="Tunlid A."/>
            <person name="Henrissat B."/>
            <person name="Grigoriev I.V."/>
            <person name="Hibbett D.S."/>
            <person name="Martin F."/>
            <person name="Nordberg H.P."/>
            <person name="Cantor M.N."/>
            <person name="Hua S.X."/>
        </authorList>
    </citation>
    <scope>NUCLEOTIDE SEQUENCE [LARGE SCALE GENOMIC DNA]</scope>
    <source>
        <strain evidence="11 12">F 1598</strain>
    </source>
</reference>
<dbReference type="PANTHER" id="PTHR43047:SF66">
    <property type="entry name" value="HISKA"/>
    <property type="match status" value="1"/>
</dbReference>
<dbReference type="GO" id="GO:0005886">
    <property type="term" value="C:plasma membrane"/>
    <property type="evidence" value="ECO:0007669"/>
    <property type="project" value="TreeGrafter"/>
</dbReference>
<evidence type="ECO:0000256" key="5">
    <source>
        <dbReference type="ARBA" id="ARBA00022777"/>
    </source>
</evidence>
<dbReference type="GO" id="GO:0009927">
    <property type="term" value="F:histidine phosphotransfer kinase activity"/>
    <property type="evidence" value="ECO:0007669"/>
    <property type="project" value="TreeGrafter"/>
</dbReference>
<dbReference type="OrthoDB" id="60033at2759"/>
<feature type="transmembrane region" description="Helical" evidence="8">
    <location>
        <begin position="278"/>
        <end position="303"/>
    </location>
</feature>
<evidence type="ECO:0000256" key="7">
    <source>
        <dbReference type="SAM" id="MobiDB-lite"/>
    </source>
</evidence>
<dbReference type="EMBL" id="KN832973">
    <property type="protein sequence ID" value="KIM90281.1"/>
    <property type="molecule type" value="Genomic_DNA"/>
</dbReference>
<dbReference type="Pfam" id="PF02518">
    <property type="entry name" value="HATPase_c"/>
    <property type="match status" value="1"/>
</dbReference>
<feature type="compositionally biased region" description="Polar residues" evidence="7">
    <location>
        <begin position="87"/>
        <end position="108"/>
    </location>
</feature>
<dbReference type="Pfam" id="PF00072">
    <property type="entry name" value="Response_reg"/>
    <property type="match status" value="1"/>
</dbReference>
<dbReference type="STRING" id="765440.A0A0C3GI14"/>
<dbReference type="PROSITE" id="PS50110">
    <property type="entry name" value="RESPONSE_REGULATORY"/>
    <property type="match status" value="1"/>
</dbReference>
<dbReference type="SMART" id="SM00387">
    <property type="entry name" value="HATPase_c"/>
    <property type="match status" value="1"/>
</dbReference>
<protein>
    <recommendedName>
        <fullName evidence="2">histidine kinase</fullName>
        <ecNumber evidence="2">2.7.13.3</ecNumber>
    </recommendedName>
</protein>
<feature type="transmembrane region" description="Helical" evidence="8">
    <location>
        <begin position="340"/>
        <end position="360"/>
    </location>
</feature>
<evidence type="ECO:0000256" key="3">
    <source>
        <dbReference type="ARBA" id="ARBA00022553"/>
    </source>
</evidence>
<dbReference type="GO" id="GO:0000155">
    <property type="term" value="F:phosphorelay sensor kinase activity"/>
    <property type="evidence" value="ECO:0007669"/>
    <property type="project" value="InterPro"/>
</dbReference>
<dbReference type="Gene3D" id="3.40.50.2300">
    <property type="match status" value="1"/>
</dbReference>
<keyword evidence="3 6" id="KW-0597">Phosphoprotein</keyword>
<dbReference type="EC" id="2.7.13.3" evidence="2"/>
<feature type="region of interest" description="Disordered" evidence="7">
    <location>
        <begin position="812"/>
        <end position="909"/>
    </location>
</feature>
<dbReference type="InterPro" id="IPR003661">
    <property type="entry name" value="HisK_dim/P_dom"/>
</dbReference>
<dbReference type="SMART" id="SM00388">
    <property type="entry name" value="HisKA"/>
    <property type="match status" value="1"/>
</dbReference>
<dbReference type="SMART" id="SM00448">
    <property type="entry name" value="REC"/>
    <property type="match status" value="1"/>
</dbReference>
<dbReference type="CDD" id="cd17546">
    <property type="entry name" value="REC_hyHK_CKI1_RcsC-like"/>
    <property type="match status" value="1"/>
</dbReference>
<dbReference type="InParanoid" id="A0A0C3GI14"/>
<feature type="transmembrane region" description="Helical" evidence="8">
    <location>
        <begin position="218"/>
        <end position="241"/>
    </location>
</feature>
<proteinExistence type="predicted"/>
<keyword evidence="5" id="KW-0418">Kinase</keyword>
<reference evidence="12" key="2">
    <citation type="submission" date="2015-01" db="EMBL/GenBank/DDBJ databases">
        <title>Evolutionary Origins and Diversification of the Mycorrhizal Mutualists.</title>
        <authorList>
            <consortium name="DOE Joint Genome Institute"/>
            <consortium name="Mycorrhizal Genomics Consortium"/>
            <person name="Kohler A."/>
            <person name="Kuo A."/>
            <person name="Nagy L.G."/>
            <person name="Floudas D."/>
            <person name="Copeland A."/>
            <person name="Barry K.W."/>
            <person name="Cichocki N."/>
            <person name="Veneault-Fourrey C."/>
            <person name="LaButti K."/>
            <person name="Lindquist E.A."/>
            <person name="Lipzen A."/>
            <person name="Lundell T."/>
            <person name="Morin E."/>
            <person name="Murat C."/>
            <person name="Riley R."/>
            <person name="Ohm R."/>
            <person name="Sun H."/>
            <person name="Tunlid A."/>
            <person name="Henrissat B."/>
            <person name="Grigoriev I.V."/>
            <person name="Hibbett D.S."/>
            <person name="Martin F."/>
        </authorList>
    </citation>
    <scope>NUCLEOTIDE SEQUENCE [LARGE SCALE GENOMIC DNA]</scope>
    <source>
        <strain evidence="12">F 1598</strain>
    </source>
</reference>
<keyword evidence="8" id="KW-0472">Membrane</keyword>
<feature type="domain" description="Histidine kinase" evidence="9">
    <location>
        <begin position="424"/>
        <end position="732"/>
    </location>
</feature>
<feature type="compositionally biased region" description="Low complexity" evidence="7">
    <location>
        <begin position="608"/>
        <end position="619"/>
    </location>
</feature>
<dbReference type="Proteomes" id="UP000054166">
    <property type="component" value="Unassembled WGS sequence"/>
</dbReference>
<dbReference type="InterPro" id="IPR001789">
    <property type="entry name" value="Sig_transdc_resp-reg_receiver"/>
</dbReference>
<dbReference type="InterPro" id="IPR036890">
    <property type="entry name" value="HATPase_C_sf"/>
</dbReference>
<feature type="transmembrane region" description="Helical" evidence="8">
    <location>
        <begin position="315"/>
        <end position="333"/>
    </location>
</feature>
<feature type="compositionally biased region" description="Polar residues" evidence="7">
    <location>
        <begin position="818"/>
        <end position="835"/>
    </location>
</feature>
<dbReference type="InterPro" id="IPR036097">
    <property type="entry name" value="HisK_dim/P_sf"/>
</dbReference>
<evidence type="ECO:0000313" key="11">
    <source>
        <dbReference type="EMBL" id="KIM90281.1"/>
    </source>
</evidence>
<dbReference type="SUPFAM" id="SSF55874">
    <property type="entry name" value="ATPase domain of HSP90 chaperone/DNA topoisomerase II/histidine kinase"/>
    <property type="match status" value="1"/>
</dbReference>
<dbReference type="HOGENOM" id="CLU_006108_0_0_1"/>
<evidence type="ECO:0000259" key="10">
    <source>
        <dbReference type="PROSITE" id="PS50110"/>
    </source>
</evidence>
<dbReference type="CDD" id="cd00082">
    <property type="entry name" value="HisKA"/>
    <property type="match status" value="1"/>
</dbReference>
<dbReference type="Pfam" id="PF00512">
    <property type="entry name" value="HisKA"/>
    <property type="match status" value="1"/>
</dbReference>
<feature type="domain" description="Response regulatory" evidence="10">
    <location>
        <begin position="920"/>
        <end position="1064"/>
    </location>
</feature>
<keyword evidence="4" id="KW-0808">Transferase</keyword>
<dbReference type="SUPFAM" id="SSF52172">
    <property type="entry name" value="CheY-like"/>
    <property type="match status" value="1"/>
</dbReference>
<feature type="modified residue" description="4-aspartylphosphate" evidence="6">
    <location>
        <position position="999"/>
    </location>
</feature>
<evidence type="ECO:0000313" key="12">
    <source>
        <dbReference type="Proteomes" id="UP000054166"/>
    </source>
</evidence>
<dbReference type="InterPro" id="IPR003594">
    <property type="entry name" value="HATPase_dom"/>
</dbReference>
<comment type="catalytic activity">
    <reaction evidence="1">
        <text>ATP + protein L-histidine = ADP + protein N-phospho-L-histidine.</text>
        <dbReference type="EC" id="2.7.13.3"/>
    </reaction>
</comment>
<evidence type="ECO:0000256" key="6">
    <source>
        <dbReference type="PROSITE-ProRule" id="PRU00169"/>
    </source>
</evidence>
<evidence type="ECO:0000256" key="1">
    <source>
        <dbReference type="ARBA" id="ARBA00000085"/>
    </source>
</evidence>
<feature type="region of interest" description="Disordered" evidence="7">
    <location>
        <begin position="86"/>
        <end position="118"/>
    </location>
</feature>
<evidence type="ECO:0000259" key="9">
    <source>
        <dbReference type="PROSITE" id="PS50109"/>
    </source>
</evidence>
<evidence type="ECO:0000256" key="4">
    <source>
        <dbReference type="ARBA" id="ARBA00022679"/>
    </source>
</evidence>
<dbReference type="Gene3D" id="3.30.565.10">
    <property type="entry name" value="Histidine kinase-like ATPase, C-terminal domain"/>
    <property type="match status" value="1"/>
</dbReference>
<dbReference type="PRINTS" id="PR00344">
    <property type="entry name" value="BCTRLSENSOR"/>
</dbReference>
<evidence type="ECO:0000256" key="2">
    <source>
        <dbReference type="ARBA" id="ARBA00012438"/>
    </source>
</evidence>
<dbReference type="Gene3D" id="1.10.287.130">
    <property type="match status" value="1"/>
</dbReference>
<evidence type="ECO:0000256" key="8">
    <source>
        <dbReference type="SAM" id="Phobius"/>
    </source>
</evidence>
<dbReference type="InterPro" id="IPR011006">
    <property type="entry name" value="CheY-like_superfamily"/>
</dbReference>
<name>A0A0C3GI14_PILCF</name>